<feature type="region of interest" description="Disordered" evidence="1">
    <location>
        <begin position="1"/>
        <end position="37"/>
    </location>
</feature>
<dbReference type="EMBL" id="JNBR01000332">
    <property type="protein sequence ID" value="OQR95252.1"/>
    <property type="molecule type" value="Genomic_DNA"/>
</dbReference>
<dbReference type="OrthoDB" id="75514at2759"/>
<protein>
    <submittedName>
        <fullName evidence="3">Uncharacterized protein</fullName>
    </submittedName>
</protein>
<feature type="compositionally biased region" description="Acidic residues" evidence="1">
    <location>
        <begin position="11"/>
        <end position="37"/>
    </location>
</feature>
<dbReference type="Proteomes" id="UP000243579">
    <property type="component" value="Unassembled WGS sequence"/>
</dbReference>
<evidence type="ECO:0000313" key="3">
    <source>
        <dbReference type="EMBL" id="OQR95252.1"/>
    </source>
</evidence>
<comment type="caution">
    <text evidence="3">The sequence shown here is derived from an EMBL/GenBank/DDBJ whole genome shotgun (WGS) entry which is preliminary data.</text>
</comment>
<feature type="transmembrane region" description="Helical" evidence="2">
    <location>
        <begin position="124"/>
        <end position="145"/>
    </location>
</feature>
<keyword evidence="2" id="KW-0812">Transmembrane</keyword>
<name>A0A1V9ZBC8_ACHHY</name>
<proteinExistence type="predicted"/>
<gene>
    <name evidence="3" type="ORF">ACHHYP_00168</name>
</gene>
<evidence type="ECO:0000256" key="1">
    <source>
        <dbReference type="SAM" id="MobiDB-lite"/>
    </source>
</evidence>
<reference evidence="3 4" key="1">
    <citation type="journal article" date="2014" name="Genome Biol. Evol.">
        <title>The secreted proteins of Achlya hypogyna and Thraustotheca clavata identify the ancestral oomycete secretome and reveal gene acquisitions by horizontal gene transfer.</title>
        <authorList>
            <person name="Misner I."/>
            <person name="Blouin N."/>
            <person name="Leonard G."/>
            <person name="Richards T.A."/>
            <person name="Lane C.E."/>
        </authorList>
    </citation>
    <scope>NUCLEOTIDE SEQUENCE [LARGE SCALE GENOMIC DNA]</scope>
    <source>
        <strain evidence="3 4">ATCC 48635</strain>
    </source>
</reference>
<sequence>MDDERSSGVDDGNDGDIDDDSDFVESNDDDGSDDDCNVDVERDIAENVDEIGGNTVAEIEARLARYRERGDEGDAFDPAWAAEYLEKAHAWKAAYGSNIDSNVRGIGQFTASCGPVLPVRWHHVVSLCFLGIAISVQIFLIFGGADLTDLARVP</sequence>
<dbReference type="AlphaFoldDB" id="A0A1V9ZBC8"/>
<keyword evidence="4" id="KW-1185">Reference proteome</keyword>
<accession>A0A1V9ZBC8</accession>
<evidence type="ECO:0000256" key="2">
    <source>
        <dbReference type="SAM" id="Phobius"/>
    </source>
</evidence>
<organism evidence="3 4">
    <name type="scientific">Achlya hypogyna</name>
    <name type="common">Oomycete</name>
    <name type="synonym">Protoachlya hypogyna</name>
    <dbReference type="NCBI Taxonomy" id="1202772"/>
    <lineage>
        <taxon>Eukaryota</taxon>
        <taxon>Sar</taxon>
        <taxon>Stramenopiles</taxon>
        <taxon>Oomycota</taxon>
        <taxon>Saprolegniomycetes</taxon>
        <taxon>Saprolegniales</taxon>
        <taxon>Achlyaceae</taxon>
        <taxon>Achlya</taxon>
    </lineage>
</organism>
<keyword evidence="2" id="KW-0472">Membrane</keyword>
<keyword evidence="2" id="KW-1133">Transmembrane helix</keyword>
<evidence type="ECO:0000313" key="4">
    <source>
        <dbReference type="Proteomes" id="UP000243579"/>
    </source>
</evidence>